<evidence type="ECO:0000313" key="2">
    <source>
        <dbReference type="Proteomes" id="UP000823896"/>
    </source>
</evidence>
<dbReference type="AlphaFoldDB" id="A0A9D2NSU0"/>
<organism evidence="1 2">
    <name type="scientific">Candidatus Merdibacter merdavium</name>
    <dbReference type="NCBI Taxonomy" id="2838692"/>
    <lineage>
        <taxon>Bacteria</taxon>
        <taxon>Bacillati</taxon>
        <taxon>Bacillota</taxon>
        <taxon>Erysipelotrichia</taxon>
        <taxon>Erysipelotrichales</taxon>
        <taxon>Erysipelotrichaceae</taxon>
        <taxon>Merdibacter</taxon>
    </lineage>
</organism>
<protein>
    <submittedName>
        <fullName evidence="1">Sporulation protein YunB</fullName>
    </submittedName>
</protein>
<dbReference type="Pfam" id="PF09560">
    <property type="entry name" value="Spore_YunB"/>
    <property type="match status" value="1"/>
</dbReference>
<evidence type="ECO:0000313" key="1">
    <source>
        <dbReference type="EMBL" id="HJC36725.1"/>
    </source>
</evidence>
<proteinExistence type="predicted"/>
<comment type="caution">
    <text evidence="1">The sequence shown here is derived from an EMBL/GenBank/DDBJ whole genome shotgun (WGS) entry which is preliminary data.</text>
</comment>
<reference evidence="1" key="1">
    <citation type="journal article" date="2021" name="PeerJ">
        <title>Extensive microbial diversity within the chicken gut microbiome revealed by metagenomics and culture.</title>
        <authorList>
            <person name="Gilroy R."/>
            <person name="Ravi A."/>
            <person name="Getino M."/>
            <person name="Pursley I."/>
            <person name="Horton D.L."/>
            <person name="Alikhan N.F."/>
            <person name="Baker D."/>
            <person name="Gharbi K."/>
            <person name="Hall N."/>
            <person name="Watson M."/>
            <person name="Adriaenssens E.M."/>
            <person name="Foster-Nyarko E."/>
            <person name="Jarju S."/>
            <person name="Secka A."/>
            <person name="Antonio M."/>
            <person name="Oren A."/>
            <person name="Chaudhuri R.R."/>
            <person name="La Ragione R."/>
            <person name="Hildebrand F."/>
            <person name="Pallen M.J."/>
        </authorList>
    </citation>
    <scope>NUCLEOTIDE SEQUENCE</scope>
    <source>
        <strain evidence="1">CHK187-11901</strain>
    </source>
</reference>
<accession>A0A9D2NSU0</accession>
<name>A0A9D2NSU0_9FIRM</name>
<dbReference type="InterPro" id="IPR014197">
    <property type="entry name" value="Sporulation_prot_YunB"/>
</dbReference>
<dbReference type="EMBL" id="DWWM01000042">
    <property type="protein sequence ID" value="HJC36725.1"/>
    <property type="molecule type" value="Genomic_DNA"/>
</dbReference>
<sequence>MTMALALLAVGSIGAWLNAWVEPQLQVIARQQTGIALNNIVQKVIATMDYDAADLVSMQRGTDGEILTLDYDTMALNQILADALEKIDMSLEAAQDGEKDPNLDEVLYEHGIIYHVSLGSLSGFPFLSGIGPQIPFRFRMRNDVSGSLSYSAEPYGVNSTMITITLNIELRVNTLTILSITESNETMKLPLVMEIVHGQIPEYYVPRVSS</sequence>
<dbReference type="Proteomes" id="UP000823896">
    <property type="component" value="Unassembled WGS sequence"/>
</dbReference>
<reference evidence="1" key="2">
    <citation type="submission" date="2021-04" db="EMBL/GenBank/DDBJ databases">
        <authorList>
            <person name="Gilroy R."/>
        </authorList>
    </citation>
    <scope>NUCLEOTIDE SEQUENCE</scope>
    <source>
        <strain evidence="1">CHK187-11901</strain>
    </source>
</reference>
<gene>
    <name evidence="1" type="ORF">H9702_06295</name>
</gene>